<evidence type="ECO:0000256" key="11">
    <source>
        <dbReference type="ARBA" id="ARBA00023034"/>
    </source>
</evidence>
<keyword evidence="6" id="KW-1003">Cell membrane</keyword>
<evidence type="ECO:0000256" key="9">
    <source>
        <dbReference type="ARBA" id="ARBA00022737"/>
    </source>
</evidence>
<keyword evidence="12" id="KW-0472">Membrane</keyword>
<dbReference type="EMBL" id="CAIIXF020000007">
    <property type="protein sequence ID" value="CAH1790128.1"/>
    <property type="molecule type" value="Genomic_DNA"/>
</dbReference>
<dbReference type="AlphaFoldDB" id="A0A8J1TS33"/>
<evidence type="ECO:0000256" key="8">
    <source>
        <dbReference type="ARBA" id="ARBA00022692"/>
    </source>
</evidence>
<evidence type="ECO:0000256" key="10">
    <source>
        <dbReference type="ARBA" id="ARBA00022989"/>
    </source>
</evidence>
<evidence type="ECO:0000256" key="3">
    <source>
        <dbReference type="ARBA" id="ARBA00007809"/>
    </source>
</evidence>
<dbReference type="FunFam" id="1.20.1280.290:FF:000004">
    <property type="entry name" value="Sugar transporter SWEET"/>
    <property type="match status" value="1"/>
</dbReference>
<dbReference type="InterPro" id="IPR004316">
    <property type="entry name" value="SWEET_rpt"/>
</dbReference>
<dbReference type="PANTHER" id="PTHR10791">
    <property type="entry name" value="RAG1-ACTIVATING PROTEIN 1"/>
    <property type="match status" value="1"/>
</dbReference>
<evidence type="ECO:0000313" key="14">
    <source>
        <dbReference type="Proteomes" id="UP000749559"/>
    </source>
</evidence>
<evidence type="ECO:0000256" key="4">
    <source>
        <dbReference type="ARBA" id="ARBA00021741"/>
    </source>
</evidence>
<evidence type="ECO:0000256" key="2">
    <source>
        <dbReference type="ARBA" id="ARBA00004653"/>
    </source>
</evidence>
<keyword evidence="8" id="KW-0812">Transmembrane</keyword>
<dbReference type="Gene3D" id="1.20.1280.290">
    <property type="match status" value="2"/>
</dbReference>
<dbReference type="GO" id="GO:0051119">
    <property type="term" value="F:sugar transmembrane transporter activity"/>
    <property type="evidence" value="ECO:0007669"/>
    <property type="project" value="InterPro"/>
</dbReference>
<proteinExistence type="inferred from homology"/>
<comment type="caution">
    <text evidence="13">The sequence shown here is derived from an EMBL/GenBank/DDBJ whole genome shotgun (WGS) entry which is preliminary data.</text>
</comment>
<gene>
    <name evidence="13" type="ORF">OFUS_LOCUS15378</name>
</gene>
<dbReference type="OrthoDB" id="409725at2759"/>
<dbReference type="Proteomes" id="UP000749559">
    <property type="component" value="Unassembled WGS sequence"/>
</dbReference>
<name>A0A8J1TS33_OWEFU</name>
<evidence type="ECO:0000256" key="1">
    <source>
        <dbReference type="ARBA" id="ARBA00004651"/>
    </source>
</evidence>
<comment type="subcellular location">
    <subcellularLocation>
        <location evidence="1">Cell membrane</location>
        <topology evidence="1">Multi-pass membrane protein</topology>
    </subcellularLocation>
    <subcellularLocation>
        <location evidence="2">Golgi apparatus membrane</location>
        <topology evidence="2">Multi-pass membrane protein</topology>
    </subcellularLocation>
</comment>
<accession>A0A8J1TS33</accession>
<sequence>MQLGLTEFVSYLATVCTIGVFSTGIPTVLKITRKGNTNDVSFFPLLAIFCSCTVWCKYGLLKEDFTIISVNLIGIVAQAIYIFIYYIYTHNRSALHRQLLIGAGLVFPILFYIKFHVEDKDTALLHLGIFCCTLNVISYGSPLVAVAEVLKTRSTETMSFPLVASNFVVSIEWLFYGYLISDPFIKTPNVLGVILGTFQLGLFFKFPRKKSSPTSSI</sequence>
<reference evidence="13" key="1">
    <citation type="submission" date="2022-03" db="EMBL/GenBank/DDBJ databases">
        <authorList>
            <person name="Martin C."/>
        </authorList>
    </citation>
    <scope>NUCLEOTIDE SEQUENCE</scope>
</reference>
<dbReference type="PANTHER" id="PTHR10791:SF112">
    <property type="entry name" value="SUGAR TRANSPORTER SWEET1"/>
    <property type="match status" value="1"/>
</dbReference>
<keyword evidence="10" id="KW-1133">Transmembrane helix</keyword>
<evidence type="ECO:0000256" key="7">
    <source>
        <dbReference type="ARBA" id="ARBA00022597"/>
    </source>
</evidence>
<dbReference type="GO" id="GO:0000139">
    <property type="term" value="C:Golgi membrane"/>
    <property type="evidence" value="ECO:0007669"/>
    <property type="project" value="UniProtKB-SubCell"/>
</dbReference>
<keyword evidence="9" id="KW-0677">Repeat</keyword>
<protein>
    <recommendedName>
        <fullName evidence="4">Sugar transporter SWEET1</fullName>
    </recommendedName>
</protein>
<keyword evidence="5" id="KW-0813">Transport</keyword>
<evidence type="ECO:0000256" key="12">
    <source>
        <dbReference type="ARBA" id="ARBA00023136"/>
    </source>
</evidence>
<dbReference type="Pfam" id="PF03083">
    <property type="entry name" value="MtN3_slv"/>
    <property type="match status" value="2"/>
</dbReference>
<keyword evidence="14" id="KW-1185">Reference proteome</keyword>
<evidence type="ECO:0000256" key="5">
    <source>
        <dbReference type="ARBA" id="ARBA00022448"/>
    </source>
</evidence>
<dbReference type="FunFam" id="1.20.1280.290:FF:000010">
    <property type="entry name" value="Sugar transporter SWEET"/>
    <property type="match status" value="1"/>
</dbReference>
<dbReference type="GO" id="GO:0005886">
    <property type="term" value="C:plasma membrane"/>
    <property type="evidence" value="ECO:0007669"/>
    <property type="project" value="UniProtKB-SubCell"/>
</dbReference>
<evidence type="ECO:0000256" key="6">
    <source>
        <dbReference type="ARBA" id="ARBA00022475"/>
    </source>
</evidence>
<dbReference type="InterPro" id="IPR047664">
    <property type="entry name" value="SWEET"/>
</dbReference>
<comment type="similarity">
    <text evidence="3">Belongs to the SWEET sugar transporter family.</text>
</comment>
<organism evidence="13 14">
    <name type="scientific">Owenia fusiformis</name>
    <name type="common">Polychaete worm</name>
    <dbReference type="NCBI Taxonomy" id="6347"/>
    <lineage>
        <taxon>Eukaryota</taxon>
        <taxon>Metazoa</taxon>
        <taxon>Spiralia</taxon>
        <taxon>Lophotrochozoa</taxon>
        <taxon>Annelida</taxon>
        <taxon>Polychaeta</taxon>
        <taxon>Sedentaria</taxon>
        <taxon>Canalipalpata</taxon>
        <taxon>Sabellida</taxon>
        <taxon>Oweniida</taxon>
        <taxon>Oweniidae</taxon>
        <taxon>Owenia</taxon>
    </lineage>
</organism>
<evidence type="ECO:0000313" key="13">
    <source>
        <dbReference type="EMBL" id="CAH1790128.1"/>
    </source>
</evidence>
<keyword evidence="11" id="KW-0333">Golgi apparatus</keyword>
<keyword evidence="7" id="KW-0762">Sugar transport</keyword>